<dbReference type="InterPro" id="IPR008181">
    <property type="entry name" value="dUTPase"/>
</dbReference>
<keyword evidence="3 7" id="KW-0378">Hydrolase</keyword>
<dbReference type="NCBIfam" id="NF001862">
    <property type="entry name" value="PRK00601.1"/>
    <property type="match status" value="1"/>
</dbReference>
<dbReference type="GO" id="GO:0046081">
    <property type="term" value="P:dUTP catabolic process"/>
    <property type="evidence" value="ECO:0007669"/>
    <property type="project" value="InterPro"/>
</dbReference>
<feature type="binding site" evidence="7">
    <location>
        <begin position="83"/>
        <end position="85"/>
    </location>
    <ligand>
        <name>substrate</name>
    </ligand>
</feature>
<dbReference type="Proteomes" id="UP000295097">
    <property type="component" value="Unassembled WGS sequence"/>
</dbReference>
<feature type="binding site" evidence="7">
    <location>
        <position position="79"/>
    </location>
    <ligand>
        <name>substrate</name>
    </ligand>
</feature>
<dbReference type="GO" id="GO:0006226">
    <property type="term" value="P:dUMP biosynthetic process"/>
    <property type="evidence" value="ECO:0007669"/>
    <property type="project" value="UniProtKB-UniRule"/>
</dbReference>
<evidence type="ECO:0000256" key="5">
    <source>
        <dbReference type="ARBA" id="ARBA00023080"/>
    </source>
</evidence>
<comment type="cofactor">
    <cofactor evidence="7">
        <name>Mg(2+)</name>
        <dbReference type="ChEBI" id="CHEBI:18420"/>
    </cofactor>
</comment>
<name>A0A4R3NVL8_9HYPH</name>
<organism evidence="9 10">
    <name type="scientific">Martelella mediterranea</name>
    <dbReference type="NCBI Taxonomy" id="293089"/>
    <lineage>
        <taxon>Bacteria</taxon>
        <taxon>Pseudomonadati</taxon>
        <taxon>Pseudomonadota</taxon>
        <taxon>Alphaproteobacteria</taxon>
        <taxon>Hyphomicrobiales</taxon>
        <taxon>Aurantimonadaceae</taxon>
        <taxon>Martelella</taxon>
    </lineage>
</organism>
<evidence type="ECO:0000256" key="2">
    <source>
        <dbReference type="ARBA" id="ARBA00022723"/>
    </source>
</evidence>
<dbReference type="Pfam" id="PF00692">
    <property type="entry name" value="dUTPase"/>
    <property type="match status" value="1"/>
</dbReference>
<accession>A0A4R3NVL8</accession>
<evidence type="ECO:0000256" key="4">
    <source>
        <dbReference type="ARBA" id="ARBA00022842"/>
    </source>
</evidence>
<dbReference type="NCBIfam" id="TIGR00576">
    <property type="entry name" value="dut"/>
    <property type="match status" value="1"/>
</dbReference>
<feature type="binding site" evidence="7">
    <location>
        <begin position="66"/>
        <end position="68"/>
    </location>
    <ligand>
        <name>substrate</name>
    </ligand>
</feature>
<evidence type="ECO:0000259" key="8">
    <source>
        <dbReference type="Pfam" id="PF00692"/>
    </source>
</evidence>
<evidence type="ECO:0000256" key="1">
    <source>
        <dbReference type="ARBA" id="ARBA00006581"/>
    </source>
</evidence>
<dbReference type="SUPFAM" id="SSF51283">
    <property type="entry name" value="dUTPase-like"/>
    <property type="match status" value="1"/>
</dbReference>
<dbReference type="EMBL" id="SMAR01000005">
    <property type="protein sequence ID" value="TCT42095.1"/>
    <property type="molecule type" value="Genomic_DNA"/>
</dbReference>
<feature type="domain" description="dUTPase-like" evidence="8">
    <location>
        <begin position="17"/>
        <end position="145"/>
    </location>
</feature>
<dbReference type="AlphaFoldDB" id="A0A4R3NVL8"/>
<dbReference type="OrthoDB" id="9809956at2"/>
<keyword evidence="4 7" id="KW-0460">Magnesium</keyword>
<evidence type="ECO:0000256" key="6">
    <source>
        <dbReference type="ARBA" id="ARBA00047686"/>
    </source>
</evidence>
<keyword evidence="2 7" id="KW-0479">Metal-binding</keyword>
<evidence type="ECO:0000313" key="9">
    <source>
        <dbReference type="EMBL" id="TCT42095.1"/>
    </source>
</evidence>
<dbReference type="CDD" id="cd07557">
    <property type="entry name" value="trimeric_dUTPase"/>
    <property type="match status" value="1"/>
</dbReference>
<comment type="pathway">
    <text evidence="7">Pyrimidine metabolism; dUMP biosynthesis; dUMP from dCTP (dUTP route): step 2/2.</text>
</comment>
<dbReference type="GO" id="GO:0000287">
    <property type="term" value="F:magnesium ion binding"/>
    <property type="evidence" value="ECO:0007669"/>
    <property type="project" value="UniProtKB-UniRule"/>
</dbReference>
<reference evidence="9 10" key="1">
    <citation type="submission" date="2019-03" db="EMBL/GenBank/DDBJ databases">
        <title>Freshwater and sediment microbial communities from various areas in North America, analyzing microbe dynamics in response to fracking.</title>
        <authorList>
            <person name="Lamendella R."/>
        </authorList>
    </citation>
    <scope>NUCLEOTIDE SEQUENCE [LARGE SCALE GENOMIC DNA]</scope>
    <source>
        <strain evidence="9 10">175.2</strain>
    </source>
</reference>
<comment type="function">
    <text evidence="7">This enzyme is involved in nucleotide metabolism: it produces dUMP, the immediate precursor of thymidine nucleotides and it decreases the intracellular concentration of dUTP so that uracil cannot be incorporated into DNA.</text>
</comment>
<dbReference type="EC" id="3.6.1.23" evidence="7"/>
<dbReference type="Gene3D" id="2.70.40.10">
    <property type="match status" value="1"/>
</dbReference>
<sequence>MILKLKRLDHAAGIEPPAYETTGSAGMDIRAAVEAPLILSPGKRALVPTGFIFEIPEGFEAQIRPRSGLAFKHGITCLNTPGTIDSDYRGEVKVLLINLGDEDFAIERGMRIAQVIIAPVTQMPVTVVDDVTETMRGEGGFGSTGI</sequence>
<dbReference type="PANTHER" id="PTHR11241">
    <property type="entry name" value="DEOXYURIDINE 5'-TRIPHOSPHATE NUCLEOTIDOHYDROLASE"/>
    <property type="match status" value="1"/>
</dbReference>
<keyword evidence="5 7" id="KW-0546">Nucleotide metabolism</keyword>
<dbReference type="GO" id="GO:0004170">
    <property type="term" value="F:dUTP diphosphatase activity"/>
    <property type="evidence" value="ECO:0007669"/>
    <property type="project" value="UniProtKB-UniRule"/>
</dbReference>
<keyword evidence="10" id="KW-1185">Reference proteome</keyword>
<comment type="similarity">
    <text evidence="1 7">Belongs to the dUTPase family.</text>
</comment>
<dbReference type="InterPro" id="IPR033704">
    <property type="entry name" value="dUTPase_trimeric"/>
</dbReference>
<gene>
    <name evidence="7" type="primary">dut</name>
    <name evidence="9" type="ORF">EDC90_1005110</name>
</gene>
<dbReference type="FunFam" id="2.70.40.10:FF:000002">
    <property type="entry name" value="dUTP diphosphatase"/>
    <property type="match status" value="1"/>
</dbReference>
<proteinExistence type="inferred from homology"/>
<protein>
    <recommendedName>
        <fullName evidence="7">Deoxyuridine 5'-triphosphate nucleotidohydrolase</fullName>
        <shortName evidence="7">dUTPase</shortName>
        <ecNumber evidence="7">3.6.1.23</ecNumber>
    </recommendedName>
    <alternativeName>
        <fullName evidence="7">dUTP pyrophosphatase</fullName>
    </alternativeName>
</protein>
<evidence type="ECO:0000313" key="10">
    <source>
        <dbReference type="Proteomes" id="UP000295097"/>
    </source>
</evidence>
<dbReference type="InterPro" id="IPR029054">
    <property type="entry name" value="dUTPase-like"/>
</dbReference>
<dbReference type="PANTHER" id="PTHR11241:SF0">
    <property type="entry name" value="DEOXYURIDINE 5'-TRIPHOSPHATE NUCLEOTIDOHYDROLASE"/>
    <property type="match status" value="1"/>
</dbReference>
<dbReference type="InterPro" id="IPR036157">
    <property type="entry name" value="dUTPase-like_sf"/>
</dbReference>
<evidence type="ECO:0000256" key="7">
    <source>
        <dbReference type="HAMAP-Rule" id="MF_00116"/>
    </source>
</evidence>
<comment type="catalytic activity">
    <reaction evidence="6 7">
        <text>dUTP + H2O = dUMP + diphosphate + H(+)</text>
        <dbReference type="Rhea" id="RHEA:10248"/>
        <dbReference type="ChEBI" id="CHEBI:15377"/>
        <dbReference type="ChEBI" id="CHEBI:15378"/>
        <dbReference type="ChEBI" id="CHEBI:33019"/>
        <dbReference type="ChEBI" id="CHEBI:61555"/>
        <dbReference type="ChEBI" id="CHEBI:246422"/>
        <dbReference type="EC" id="3.6.1.23"/>
    </reaction>
</comment>
<evidence type="ECO:0000256" key="3">
    <source>
        <dbReference type="ARBA" id="ARBA00022801"/>
    </source>
</evidence>
<comment type="caution">
    <text evidence="7">Lacks conserved residue(s) required for the propagation of feature annotation.</text>
</comment>
<dbReference type="HAMAP" id="MF_00116">
    <property type="entry name" value="dUTPase_bact"/>
    <property type="match status" value="1"/>
</dbReference>
<comment type="caution">
    <text evidence="9">The sequence shown here is derived from an EMBL/GenBank/DDBJ whole genome shotgun (WGS) entry which is preliminary data.</text>
</comment>
<dbReference type="UniPathway" id="UPA00610">
    <property type="reaction ID" value="UER00666"/>
</dbReference>
<dbReference type="RefSeq" id="WP_132309305.1">
    <property type="nucleotide sequence ID" value="NZ_SMAR01000005.1"/>
</dbReference>